<comment type="caution">
    <text evidence="2">The sequence shown here is derived from an EMBL/GenBank/DDBJ whole genome shotgun (WGS) entry which is preliminary data.</text>
</comment>
<organism evidence="2 3">
    <name type="scientific">Chitinophaga pinensis</name>
    <dbReference type="NCBI Taxonomy" id="79329"/>
    <lineage>
        <taxon>Bacteria</taxon>
        <taxon>Pseudomonadati</taxon>
        <taxon>Bacteroidota</taxon>
        <taxon>Chitinophagia</taxon>
        <taxon>Chitinophagales</taxon>
        <taxon>Chitinophagaceae</taxon>
        <taxon>Chitinophaga</taxon>
    </lineage>
</organism>
<evidence type="ECO:0000256" key="1">
    <source>
        <dbReference type="SAM" id="MobiDB-lite"/>
    </source>
</evidence>
<accession>A0A5C6LUP0</accession>
<sequence>MSVAADSSMQKAEQLPGKYLSEVKKKSDRVEHQVNKRADKALSRLLRQEKKMKARLWKVDSVAAKNIFTKSIDSLGSLKSGLKGKVMSKLPMGNSYLDSLGSSLKFLEGKGNLLGASKDKLAGATGSLESLQGKLQQADQIKAYIREHKKELKEQLSKYTVSPKTCRRSIRKLITMVSR</sequence>
<proteinExistence type="predicted"/>
<reference evidence="2 3" key="1">
    <citation type="submission" date="2019-08" db="EMBL/GenBank/DDBJ databases">
        <title>Whole genome sequencing of chitin degrading bacteria Chitinophaga pinensis YS16.</title>
        <authorList>
            <person name="Singh R.P."/>
            <person name="Manchanda G."/>
            <person name="Maurya I.K."/>
            <person name="Joshi N.K."/>
            <person name="Srivastava A.K."/>
        </authorList>
    </citation>
    <scope>NUCLEOTIDE SEQUENCE [LARGE SCALE GENOMIC DNA]</scope>
    <source>
        <strain evidence="2 3">YS-16</strain>
    </source>
</reference>
<dbReference type="Proteomes" id="UP000318815">
    <property type="component" value="Unassembled WGS sequence"/>
</dbReference>
<feature type="compositionally biased region" description="Polar residues" evidence="1">
    <location>
        <begin position="1"/>
        <end position="11"/>
    </location>
</feature>
<keyword evidence="3" id="KW-1185">Reference proteome</keyword>
<feature type="region of interest" description="Disordered" evidence="1">
    <location>
        <begin position="1"/>
        <end position="35"/>
    </location>
</feature>
<protein>
    <submittedName>
        <fullName evidence="2">Uncharacterized protein</fullName>
    </submittedName>
</protein>
<dbReference type="AlphaFoldDB" id="A0A5C6LUP0"/>
<name>A0A5C6LUP0_9BACT</name>
<gene>
    <name evidence="2" type="ORF">FEF09_15830</name>
</gene>
<evidence type="ECO:0000313" key="3">
    <source>
        <dbReference type="Proteomes" id="UP000318815"/>
    </source>
</evidence>
<dbReference type="RefSeq" id="WP_146306026.1">
    <property type="nucleotide sequence ID" value="NZ_VOHS01000015.1"/>
</dbReference>
<feature type="compositionally biased region" description="Basic and acidic residues" evidence="1">
    <location>
        <begin position="21"/>
        <end position="35"/>
    </location>
</feature>
<evidence type="ECO:0000313" key="2">
    <source>
        <dbReference type="EMBL" id="TWV99458.1"/>
    </source>
</evidence>
<dbReference type="OrthoDB" id="629901at2"/>
<dbReference type="EMBL" id="VOHS01000015">
    <property type="protein sequence ID" value="TWV99458.1"/>
    <property type="molecule type" value="Genomic_DNA"/>
</dbReference>